<dbReference type="PANTHER" id="PTHR35604:SF2">
    <property type="entry name" value="TRANSPOSASE INSH FOR INSERTION SEQUENCE ELEMENT IS5A-RELATED"/>
    <property type="match status" value="1"/>
</dbReference>
<gene>
    <name evidence="3" type="ordered locus">Haur_5032</name>
</gene>
<dbReference type="Pfam" id="PF05598">
    <property type="entry name" value="DUF772"/>
    <property type="match status" value="1"/>
</dbReference>
<dbReference type="InterPro" id="IPR025668">
    <property type="entry name" value="Tnp_DDE_dom"/>
</dbReference>
<keyword evidence="3" id="KW-0614">Plasmid</keyword>
<dbReference type="AlphaFoldDB" id="A9B8J8"/>
<dbReference type="PANTHER" id="PTHR35604">
    <property type="entry name" value="TRANSPOSASE INSH FOR INSERTION SEQUENCE ELEMENT IS5A-RELATED"/>
    <property type="match status" value="1"/>
</dbReference>
<keyword evidence="4" id="KW-1185">Reference proteome</keyword>
<evidence type="ECO:0000259" key="2">
    <source>
        <dbReference type="Pfam" id="PF13751"/>
    </source>
</evidence>
<name>A9B8J8_HERA2</name>
<dbReference type="Proteomes" id="UP000000787">
    <property type="component" value="Plasmid pHAU01"/>
</dbReference>
<dbReference type="BioCyc" id="HAUR316274:GHYA-5095-MONOMER"/>
<feature type="domain" description="Transposase DDE" evidence="2">
    <location>
        <begin position="407"/>
        <end position="500"/>
    </location>
</feature>
<evidence type="ECO:0008006" key="5">
    <source>
        <dbReference type="Google" id="ProtNLM"/>
    </source>
</evidence>
<proteinExistence type="predicted"/>
<protein>
    <recommendedName>
        <fullName evidence="5">Transposase IS4 family protein</fullName>
    </recommendedName>
</protein>
<dbReference type="InParanoid" id="A9B8J8"/>
<evidence type="ECO:0000313" key="3">
    <source>
        <dbReference type="EMBL" id="ABX07662.1"/>
    </source>
</evidence>
<feature type="domain" description="Transposase InsH N-terminal" evidence="1">
    <location>
        <begin position="20"/>
        <end position="114"/>
    </location>
</feature>
<dbReference type="KEGG" id="hau:Haur_5032"/>
<organism evidence="3 4">
    <name type="scientific">Herpetosiphon aurantiacus (strain ATCC 23779 / DSM 785 / 114-95)</name>
    <dbReference type="NCBI Taxonomy" id="316274"/>
    <lineage>
        <taxon>Bacteria</taxon>
        <taxon>Bacillati</taxon>
        <taxon>Chloroflexota</taxon>
        <taxon>Chloroflexia</taxon>
        <taxon>Herpetosiphonales</taxon>
        <taxon>Herpetosiphonaceae</taxon>
        <taxon>Herpetosiphon</taxon>
    </lineage>
</organism>
<dbReference type="Pfam" id="PF13751">
    <property type="entry name" value="DDE_Tnp_1_6"/>
    <property type="match status" value="1"/>
</dbReference>
<dbReference type="HOGENOM" id="CLU_028885_2_0_0"/>
<sequence>MTLYPQSILPVPASTAHALHAAFPNGNRYIDLRAEFGTLFTDDHFCALYPATGRPVVVAPWRLALVCVLQFMEGLTDRQAADAVRRCMDWKYVLSLDLTDPGFDFTVLHDFRERIIAADATHDLLTRFLTACQARGLIKTRGTHRTDATHMFASVRTLHQIECVLETMHWVLNTMPDHDPAWVEAHVPPAWFERYGLRADRMRFPKDTSKRTALATTIGQDGATLLDWLAQPATPHVLRDLHCIAVMRMIWMQQFYRCTIPGAEQLRLRTMDEKPATAHLIQSPYDVEARYSSKRDTVWNGYKVHLTESCDDGYPDLIVHVATTSATTQDFRMGASIQDAVAAHGLTPAIHLMDGGYVDSHLLVHAQQYDTMVIGPTFGSYSRQRREDHGFALAAFAIHWEAQTVQCPQGQMSVKWTPGQTTHHGKAACRACSVRAHCTAAKDEPRQRTLRPQQQHHALYDARAREQTAVFKHQLRAGVESTMAQGALRFGIRRSRWDGLGQCIWVHAVFW</sequence>
<accession>A9B8J8</accession>
<evidence type="ECO:0000259" key="1">
    <source>
        <dbReference type="Pfam" id="PF05598"/>
    </source>
</evidence>
<dbReference type="EMBL" id="CP000876">
    <property type="protein sequence ID" value="ABX07662.1"/>
    <property type="molecule type" value="Genomic_DNA"/>
</dbReference>
<dbReference type="InterPro" id="IPR008490">
    <property type="entry name" value="Transposase_InsH_N"/>
</dbReference>
<reference evidence="3 4" key="1">
    <citation type="journal article" date="2011" name="Stand. Genomic Sci.">
        <title>Complete genome sequence of the filamentous gliding predatory bacterium Herpetosiphon aurantiacus type strain (114-95(T)).</title>
        <authorList>
            <person name="Kiss H."/>
            <person name="Nett M."/>
            <person name="Domin N."/>
            <person name="Martin K."/>
            <person name="Maresca J.A."/>
            <person name="Copeland A."/>
            <person name="Lapidus A."/>
            <person name="Lucas S."/>
            <person name="Berry K.W."/>
            <person name="Glavina Del Rio T."/>
            <person name="Dalin E."/>
            <person name="Tice H."/>
            <person name="Pitluck S."/>
            <person name="Richardson P."/>
            <person name="Bruce D."/>
            <person name="Goodwin L."/>
            <person name="Han C."/>
            <person name="Detter J.C."/>
            <person name="Schmutz J."/>
            <person name="Brettin T."/>
            <person name="Land M."/>
            <person name="Hauser L."/>
            <person name="Kyrpides N.C."/>
            <person name="Ivanova N."/>
            <person name="Goker M."/>
            <person name="Woyke T."/>
            <person name="Klenk H.P."/>
            <person name="Bryant D.A."/>
        </authorList>
    </citation>
    <scope>NUCLEOTIDE SEQUENCE [LARGE SCALE GENOMIC DNA]</scope>
    <source>
        <strain evidence="4">ATCC 23779 / DSM 785 / 114-95</strain>
        <plasmid evidence="3">pHAU01</plasmid>
    </source>
</reference>
<evidence type="ECO:0000313" key="4">
    <source>
        <dbReference type="Proteomes" id="UP000000787"/>
    </source>
</evidence>
<geneLocation type="plasmid" evidence="3 4">
    <name>pHAU01</name>
</geneLocation>